<accession>A0A1X7S5Y1</accession>
<dbReference type="EMBL" id="LT853702">
    <property type="protein sequence ID" value="SMQ55049.1"/>
    <property type="molecule type" value="Genomic_DNA"/>
</dbReference>
<dbReference type="AlphaFoldDB" id="A0A1X7S5Y1"/>
<evidence type="ECO:0000313" key="3">
    <source>
        <dbReference type="Proteomes" id="UP000215127"/>
    </source>
</evidence>
<keyword evidence="1" id="KW-0732">Signal</keyword>
<keyword evidence="3" id="KW-1185">Reference proteome</keyword>
<dbReference type="Proteomes" id="UP000215127">
    <property type="component" value="Chromosome 11"/>
</dbReference>
<evidence type="ECO:0008006" key="4">
    <source>
        <dbReference type="Google" id="ProtNLM"/>
    </source>
</evidence>
<name>A0A1X7S5Y1_ZYMT9</name>
<protein>
    <recommendedName>
        <fullName evidence="4">Conotoxin</fullName>
    </recommendedName>
</protein>
<feature type="chain" id="PRO_5010882630" description="Conotoxin" evidence="1">
    <location>
        <begin position="19"/>
        <end position="76"/>
    </location>
</feature>
<sequence>MNILLLASTLMLALRASAAPQPEAVAKGEDHLWKRFLASRPADGPALELWRRQCHATCDDQGRECTCCPGDAGCGF</sequence>
<organism evidence="2 3">
    <name type="scientific">Zymoseptoria tritici (strain ST99CH_3D7)</name>
    <dbReference type="NCBI Taxonomy" id="1276538"/>
    <lineage>
        <taxon>Eukaryota</taxon>
        <taxon>Fungi</taxon>
        <taxon>Dikarya</taxon>
        <taxon>Ascomycota</taxon>
        <taxon>Pezizomycotina</taxon>
        <taxon>Dothideomycetes</taxon>
        <taxon>Dothideomycetidae</taxon>
        <taxon>Mycosphaerellales</taxon>
        <taxon>Mycosphaerellaceae</taxon>
        <taxon>Zymoseptoria</taxon>
    </lineage>
</organism>
<proteinExistence type="predicted"/>
<gene>
    <name evidence="2" type="ORF">ZT3D7_G10204</name>
</gene>
<evidence type="ECO:0000256" key="1">
    <source>
        <dbReference type="SAM" id="SignalP"/>
    </source>
</evidence>
<feature type="signal peptide" evidence="1">
    <location>
        <begin position="1"/>
        <end position="18"/>
    </location>
</feature>
<reference evidence="2 3" key="1">
    <citation type="submission" date="2016-06" db="EMBL/GenBank/DDBJ databases">
        <authorList>
            <person name="Kjaerup R.B."/>
            <person name="Dalgaard T.S."/>
            <person name="Juul-Madsen H.R."/>
        </authorList>
    </citation>
    <scope>NUCLEOTIDE SEQUENCE [LARGE SCALE GENOMIC DNA]</scope>
</reference>
<evidence type="ECO:0000313" key="2">
    <source>
        <dbReference type="EMBL" id="SMQ55049.1"/>
    </source>
</evidence>